<gene>
    <name evidence="2" type="ORF">EV193_106359</name>
</gene>
<feature type="compositionally biased region" description="Gly residues" evidence="1">
    <location>
        <begin position="506"/>
        <end position="515"/>
    </location>
</feature>
<comment type="caution">
    <text evidence="2">The sequence shown here is derived from an EMBL/GenBank/DDBJ whole genome shotgun (WGS) entry which is preliminary data.</text>
</comment>
<dbReference type="AlphaFoldDB" id="A0A4Q7KNA9"/>
<dbReference type="Proteomes" id="UP000294257">
    <property type="component" value="Unassembled WGS sequence"/>
</dbReference>
<feature type="region of interest" description="Disordered" evidence="1">
    <location>
        <begin position="58"/>
        <end position="80"/>
    </location>
</feature>
<feature type="compositionally biased region" description="Low complexity" evidence="1">
    <location>
        <begin position="480"/>
        <end position="505"/>
    </location>
</feature>
<evidence type="ECO:0000313" key="3">
    <source>
        <dbReference type="Proteomes" id="UP000294257"/>
    </source>
</evidence>
<feature type="compositionally biased region" description="Polar residues" evidence="1">
    <location>
        <begin position="591"/>
        <end position="604"/>
    </location>
</feature>
<proteinExistence type="predicted"/>
<feature type="compositionally biased region" description="Low complexity" evidence="1">
    <location>
        <begin position="653"/>
        <end position="665"/>
    </location>
</feature>
<dbReference type="EMBL" id="SGWQ01000006">
    <property type="protein sequence ID" value="RZS37121.1"/>
    <property type="molecule type" value="Genomic_DNA"/>
</dbReference>
<keyword evidence="3" id="KW-1185">Reference proteome</keyword>
<accession>A0A4Q7KNA9</accession>
<feature type="compositionally biased region" description="Polar residues" evidence="1">
    <location>
        <begin position="667"/>
        <end position="677"/>
    </location>
</feature>
<organism evidence="2 3">
    <name type="scientific">Herbihabitans rhizosphaerae</name>
    <dbReference type="NCBI Taxonomy" id="1872711"/>
    <lineage>
        <taxon>Bacteria</taxon>
        <taxon>Bacillati</taxon>
        <taxon>Actinomycetota</taxon>
        <taxon>Actinomycetes</taxon>
        <taxon>Pseudonocardiales</taxon>
        <taxon>Pseudonocardiaceae</taxon>
        <taxon>Herbihabitans</taxon>
    </lineage>
</organism>
<feature type="compositionally biased region" description="Basic and acidic residues" evidence="1">
    <location>
        <begin position="399"/>
        <end position="427"/>
    </location>
</feature>
<feature type="compositionally biased region" description="Gly residues" evidence="1">
    <location>
        <begin position="711"/>
        <end position="744"/>
    </location>
</feature>
<name>A0A4Q7KNA9_9PSEU</name>
<feature type="region of interest" description="Disordered" evidence="1">
    <location>
        <begin position="1"/>
        <end position="24"/>
    </location>
</feature>
<reference evidence="2 3" key="1">
    <citation type="submission" date="2019-02" db="EMBL/GenBank/DDBJ databases">
        <title>Genomic Encyclopedia of Type Strains, Phase IV (KMG-IV): sequencing the most valuable type-strain genomes for metagenomic binning, comparative biology and taxonomic classification.</title>
        <authorList>
            <person name="Goeker M."/>
        </authorList>
    </citation>
    <scope>NUCLEOTIDE SEQUENCE [LARGE SCALE GENOMIC DNA]</scope>
    <source>
        <strain evidence="2 3">DSM 101727</strain>
    </source>
</reference>
<sequence length="778" mass="80513">MAEGFSHEITDRLKEPSPVDHPDSGKILDKLDRYKKMCDKDRWGFIYGTWRKHVAASPSDKGKWAGVPSWGESPDDSDGEGGKWWKLKIINYRAIDVVSERLIAVNFTTLSNVPTVVGQLDKNLDDAWNGQASEAARKKFQPLTEAAKEHSRQGKHLVEALNGAARNSKTAIEKLCNFFETGDGKRMVDKYKELGEDGNGHHRRNLLREWMDAMHNICEGGGGWGIDKTDRETWGEKESGDSDWIPVNWEEFAKPYVDDQSGVYLDKGCDDTPADIKVRELNEFCNDYYSMMKSFRQLVDTTVEAVAAEWRTLRDMCGAGHVPGDPYKTLQLEAPKNDPGKNDPGKNDPGKTDPGKTDPGKTDPGKTDSGGNGSQDTGQQKEYTPQDVPKAQVPGDTNGDGKPDTPGDANGDGKPDMPGDADGDGKPDAPQGKPETVTIKHGDSTITMSSPDGSGHVKLTVDNGTGPPKTYDVDFGAATGQNQGQPGVPGQPGMPIPMQGRDGAVPGQGGPGGIDGPPLMLDENGNPLPQPSQGPGAPVPGAPVPGELPVQPGPDGKAVIQDGDMTITVDQAGGPDSPVSITVDDGEGPPSTYTVENVEGQDSPQGVAERVPADQQHVLPSLQTPNDPMPVAPGPATVDGPGGAGPGGGGGAEPAAAASAGAPGPSEQLTNAATQGGTALEPGGSVGAAAPGSMGAAQAGMPGEAGLASAPGGGQGAAAGGQGMGGMGMGGMPMMGGMGGGGGGEDNERQRSQWTTEGNLFDDDTPVVKGGVIGQSNK</sequence>
<evidence type="ECO:0000313" key="2">
    <source>
        <dbReference type="EMBL" id="RZS37121.1"/>
    </source>
</evidence>
<dbReference type="RefSeq" id="WP_130345706.1">
    <property type="nucleotide sequence ID" value="NZ_SGWQ01000006.1"/>
</dbReference>
<feature type="compositionally biased region" description="Basic and acidic residues" evidence="1">
    <location>
        <begin position="335"/>
        <end position="366"/>
    </location>
</feature>
<feature type="compositionally biased region" description="Low complexity" evidence="1">
    <location>
        <begin position="687"/>
        <end position="702"/>
    </location>
</feature>
<feature type="compositionally biased region" description="Pro residues" evidence="1">
    <location>
        <begin position="528"/>
        <end position="543"/>
    </location>
</feature>
<feature type="compositionally biased region" description="Polar residues" evidence="1">
    <location>
        <begin position="374"/>
        <end position="383"/>
    </location>
</feature>
<dbReference type="OrthoDB" id="3692636at2"/>
<feature type="compositionally biased region" description="Gly residues" evidence="1">
    <location>
        <begin position="640"/>
        <end position="652"/>
    </location>
</feature>
<evidence type="ECO:0000256" key="1">
    <source>
        <dbReference type="SAM" id="MobiDB-lite"/>
    </source>
</evidence>
<feature type="region of interest" description="Disordered" evidence="1">
    <location>
        <begin position="318"/>
        <end position="778"/>
    </location>
</feature>
<protein>
    <recommendedName>
        <fullName evidence="4">WXG100 family type VII secretion target</fullName>
    </recommendedName>
</protein>
<evidence type="ECO:0008006" key="4">
    <source>
        <dbReference type="Google" id="ProtNLM"/>
    </source>
</evidence>